<dbReference type="SMART" id="SM00382">
    <property type="entry name" value="AAA"/>
    <property type="match status" value="2"/>
</dbReference>
<keyword evidence="4 11" id="KW-0812">Transmembrane</keyword>
<sequence>MSFTSGERNLLQLNQKSFDFNVQFEQLFFSIIPSALFIVTSLWRTVSQARKPTVVNAPVFQLIKLGAITTYVGLELSLLILVAAGSFQVTSMFIASSVLKLVSALFMVALSVLDHSRSPRPSVLLNSYLFLTLLLDAAQTRTFFLSSNDRPELAYSSIFSATLALKIGILLLEAKQKSRWVSWDEKKHSPEETSGIFSLGVFFWLNKMFLMGYRKVLTIEDLYPLDSSFDSEALHEEFSRNMDYSKLKGDKYGLVKVLVRTLKVPLLLPILPRLARLAFTFSQPLFLEKLLDYLSKPKLDPNVGYGFIGASMLIYSGLAISWAFTWYFQHRMRTMTRSILVTEIYNKATKARIGNGDDTAVLTLMSTDMERIRMGLRSLHEMWASIIQAALAGWMLYERLGVVFVAPMAVVIACFAGLGVLINFTGDSQRAWMEGVQRRVGLTSTVIASMKNLKISGLAAAIGDFVQNLRVEELASGARFRTILIIAAIFAFIPQLISPALTFAFTSSKLDASKMFTSLSFLTLLTNPLAQVFQSIPDLVSGLACLGRIQAFLECENHQDFRQVLTEVKENVEKFQVGTRTSSVSEPDVAHPIVIKNGQFGWEADKFILRDMNTRVSKSSLNIVIGPVGSGKSTFCKALLGEIPFSQGNVVMSTRFAHVGFCDQTAFLSNGSIRDNIVGFSPFNQERYDEVIEVTALGVDLATLPQGDRTNIGSDGIALSGGQKQRVSLARALYLYSDLLILDDVFSGLDVDTEEQVFRQVFGPDGLLRRRRSTVVLCTHSVRHLPAADHIIALGDGTIAEQGSFDKLMTTQGYVQRLELKASSNGDASSDKTPSKKSVRESKPQLLHTTTTNTSSLGSDTDASRQVGDKTIYKHYFKSMGWLVGGCSLFFAALWGFFTNFATVWLTYWTDDNSEHPVHSHGYYAGIYALFQISALISLIILGVALLIFSVKRAGASLHQEALRTLIQAPLRFFTNTDTGVVTNLFSQDLNLIDTELPESTLNTLFCAFQALGQAAVMLTSSVYLAISYPFLGALLYVLQKFYLRTSRQLRLLDLEAKSPLYTHFLDTLKGVTTLRSFGFIPEDIHKNARLINSSQRPAYLLLMIQEWLNLVLDVIVMVMSVILTALAVRLHSNSAFAGASLFSLMSFGESISGIVTYYTKLETSIGAIARLKTFNETVKSEDTEEEDTIPPEQWPQTGLVELNGVSASYATNEEDQSNLALHNIHLSINPGEKVAICGRTGSGKSSFIALLLKLLDPVPSSANTSNLALHNIHLSINPGEKVAICGRTGSGKSSFIALLLKLLDPVPSSANTVTIDNIPLHRIHRPTLRQRLIAVPQEAVFLPDGSTIQANLDPSSISTPSECTSILTAIGLWNFVQERGGLTAPMSAGTFSAGQRQLLSLGRALLRRRLRARNNANSGILLLDEVSSSVDHETERVMQEIIRTEFQNYTVIAVSHRLDMIMDFDRVVVMDTGRIVEVGNPALLAGRTDSRFGDLVRTGAK</sequence>
<feature type="transmembrane region" description="Helical" evidence="11">
    <location>
        <begin position="880"/>
        <end position="906"/>
    </location>
</feature>
<feature type="transmembrane region" description="Helical" evidence="11">
    <location>
        <begin position="125"/>
        <end position="147"/>
    </location>
</feature>
<dbReference type="GO" id="GO:0016020">
    <property type="term" value="C:membrane"/>
    <property type="evidence" value="ECO:0007669"/>
    <property type="project" value="UniProtKB-SubCell"/>
</dbReference>
<feature type="transmembrane region" description="Helical" evidence="11">
    <location>
        <begin position="1108"/>
        <end position="1129"/>
    </location>
</feature>
<feature type="transmembrane region" description="Helical" evidence="11">
    <location>
        <begin position="27"/>
        <end position="46"/>
    </location>
</feature>
<evidence type="ECO:0000256" key="5">
    <source>
        <dbReference type="ARBA" id="ARBA00022741"/>
    </source>
</evidence>
<dbReference type="InterPro" id="IPR027417">
    <property type="entry name" value="P-loop_NTPase"/>
</dbReference>
<feature type="domain" description="ABC transporter" evidence="12">
    <location>
        <begin position="1253"/>
        <end position="1498"/>
    </location>
</feature>
<dbReference type="VEuPathDB" id="FungiDB:ASPCADRAFT_504354"/>
<feature type="transmembrane region" description="Helical" evidence="11">
    <location>
        <begin position="67"/>
        <end position="87"/>
    </location>
</feature>
<dbReference type="PANTHER" id="PTHR24223">
    <property type="entry name" value="ATP-BINDING CASSETTE SUB-FAMILY C"/>
    <property type="match status" value="1"/>
</dbReference>
<evidence type="ECO:0000256" key="10">
    <source>
        <dbReference type="SAM" id="MobiDB-lite"/>
    </source>
</evidence>
<dbReference type="STRING" id="602072.A0A1R3RWB4"/>
<dbReference type="InterPro" id="IPR044726">
    <property type="entry name" value="ABCC_6TM_D2"/>
</dbReference>
<feature type="transmembrane region" description="Helical" evidence="11">
    <location>
        <begin position="153"/>
        <end position="172"/>
    </location>
</feature>
<dbReference type="InterPro" id="IPR003593">
    <property type="entry name" value="AAA+_ATPase"/>
</dbReference>
<feature type="transmembrane region" description="Helical" evidence="11">
    <location>
        <begin position="303"/>
        <end position="328"/>
    </location>
</feature>
<dbReference type="OMA" id="HVGFCDQ"/>
<evidence type="ECO:0000259" key="12">
    <source>
        <dbReference type="PROSITE" id="PS50893"/>
    </source>
</evidence>
<evidence type="ECO:0000256" key="7">
    <source>
        <dbReference type="ARBA" id="ARBA00022989"/>
    </source>
</evidence>
<evidence type="ECO:0000256" key="11">
    <source>
        <dbReference type="SAM" id="Phobius"/>
    </source>
</evidence>
<evidence type="ECO:0000256" key="3">
    <source>
        <dbReference type="ARBA" id="ARBA00022448"/>
    </source>
</evidence>
<dbReference type="FunFam" id="1.20.1560.10:FF:000055">
    <property type="entry name" value="ABC multidrug transporter (Eurofung)"/>
    <property type="match status" value="1"/>
</dbReference>
<dbReference type="InterPro" id="IPR011527">
    <property type="entry name" value="ABC1_TM_dom"/>
</dbReference>
<dbReference type="InterPro" id="IPR036640">
    <property type="entry name" value="ABC1_TM_sf"/>
</dbReference>
<feature type="compositionally biased region" description="Low complexity" evidence="10">
    <location>
        <begin position="846"/>
        <end position="861"/>
    </location>
</feature>
<feature type="domain" description="ABC transmembrane type-1" evidence="13">
    <location>
        <begin position="888"/>
        <end position="1164"/>
    </location>
</feature>
<dbReference type="PROSITE" id="PS50929">
    <property type="entry name" value="ABC_TM1F"/>
    <property type="match status" value="2"/>
</dbReference>
<feature type="transmembrane region" description="Helical" evidence="11">
    <location>
        <begin position="926"/>
        <end position="949"/>
    </location>
</feature>
<comment type="subcellular location">
    <subcellularLocation>
        <location evidence="1">Membrane</location>
        <topology evidence="1">Multi-pass membrane protein</topology>
    </subcellularLocation>
</comment>
<feature type="transmembrane region" description="Helical" evidence="11">
    <location>
        <begin position="483"/>
        <end position="505"/>
    </location>
</feature>
<evidence type="ECO:0000256" key="2">
    <source>
        <dbReference type="ARBA" id="ARBA00009726"/>
    </source>
</evidence>
<accession>A0A1R3RWB4</accession>
<dbReference type="InterPro" id="IPR003439">
    <property type="entry name" value="ABC_transporter-like_ATP-bd"/>
</dbReference>
<keyword evidence="6" id="KW-0067">ATP-binding</keyword>
<dbReference type="InterPro" id="IPR050173">
    <property type="entry name" value="ABC_transporter_C-like"/>
</dbReference>
<evidence type="ECO:0000256" key="1">
    <source>
        <dbReference type="ARBA" id="ARBA00004141"/>
    </source>
</evidence>
<dbReference type="InterPro" id="IPR044746">
    <property type="entry name" value="ABCC_6TM_D1"/>
</dbReference>
<reference evidence="15" key="1">
    <citation type="journal article" date="2017" name="Genome Biol.">
        <title>Comparative genomics reveals high biological diversity and specific adaptations in the industrially and medically important fungal genus Aspergillus.</title>
        <authorList>
            <person name="de Vries R.P."/>
            <person name="Riley R."/>
            <person name="Wiebenga A."/>
            <person name="Aguilar-Osorio G."/>
            <person name="Amillis S."/>
            <person name="Uchima C.A."/>
            <person name="Anderluh G."/>
            <person name="Asadollahi M."/>
            <person name="Askin M."/>
            <person name="Barry K."/>
            <person name="Battaglia E."/>
            <person name="Bayram O."/>
            <person name="Benocci T."/>
            <person name="Braus-Stromeyer S.A."/>
            <person name="Caldana C."/>
            <person name="Canovas D."/>
            <person name="Cerqueira G.C."/>
            <person name="Chen F."/>
            <person name="Chen W."/>
            <person name="Choi C."/>
            <person name="Clum A."/>
            <person name="Dos Santos R.A."/>
            <person name="Damasio A.R."/>
            <person name="Diallinas G."/>
            <person name="Emri T."/>
            <person name="Fekete E."/>
            <person name="Flipphi M."/>
            <person name="Freyberg S."/>
            <person name="Gallo A."/>
            <person name="Gournas C."/>
            <person name="Habgood R."/>
            <person name="Hainaut M."/>
            <person name="Harispe M.L."/>
            <person name="Henrissat B."/>
            <person name="Hilden K.S."/>
            <person name="Hope R."/>
            <person name="Hossain A."/>
            <person name="Karabika E."/>
            <person name="Karaffa L."/>
            <person name="Karanyi Z."/>
            <person name="Krasevec N."/>
            <person name="Kuo A."/>
            <person name="Kusch H."/>
            <person name="LaButti K."/>
            <person name="Lagendijk E.L."/>
            <person name="Lapidus A."/>
            <person name="Levasseur A."/>
            <person name="Lindquist E."/>
            <person name="Lipzen A."/>
            <person name="Logrieco A.F."/>
            <person name="MacCabe A."/>
            <person name="Maekelae M.R."/>
            <person name="Malavazi I."/>
            <person name="Melin P."/>
            <person name="Meyer V."/>
            <person name="Mielnichuk N."/>
            <person name="Miskei M."/>
            <person name="Molnar A.P."/>
            <person name="Mule G."/>
            <person name="Ngan C.Y."/>
            <person name="Orejas M."/>
            <person name="Orosz E."/>
            <person name="Ouedraogo J.P."/>
            <person name="Overkamp K.M."/>
            <person name="Park H.-S."/>
            <person name="Perrone G."/>
            <person name="Piumi F."/>
            <person name="Punt P.J."/>
            <person name="Ram A.F."/>
            <person name="Ramon A."/>
            <person name="Rauscher S."/>
            <person name="Record E."/>
            <person name="Riano-Pachon D.M."/>
            <person name="Robert V."/>
            <person name="Roehrig J."/>
            <person name="Ruller R."/>
            <person name="Salamov A."/>
            <person name="Salih N.S."/>
            <person name="Samson R.A."/>
            <person name="Sandor E."/>
            <person name="Sanguinetti M."/>
            <person name="Schuetze T."/>
            <person name="Sepcic K."/>
            <person name="Shelest E."/>
            <person name="Sherlock G."/>
            <person name="Sophianopoulou V."/>
            <person name="Squina F.M."/>
            <person name="Sun H."/>
            <person name="Susca A."/>
            <person name="Todd R.B."/>
            <person name="Tsang A."/>
            <person name="Unkles S.E."/>
            <person name="van de Wiele N."/>
            <person name="van Rossen-Uffink D."/>
            <person name="Oliveira J.V."/>
            <person name="Vesth T.C."/>
            <person name="Visser J."/>
            <person name="Yu J.-H."/>
            <person name="Zhou M."/>
            <person name="Andersen M.R."/>
            <person name="Archer D.B."/>
            <person name="Baker S.E."/>
            <person name="Benoit I."/>
            <person name="Brakhage A.A."/>
            <person name="Braus G.H."/>
            <person name="Fischer R."/>
            <person name="Frisvad J.C."/>
            <person name="Goldman G.H."/>
            <person name="Houbraken J."/>
            <person name="Oakley B."/>
            <person name="Pocsi I."/>
            <person name="Scazzocchio C."/>
            <person name="Seiboth B."/>
            <person name="vanKuyk P.A."/>
            <person name="Wortman J."/>
            <person name="Dyer P.S."/>
            <person name="Grigoriev I.V."/>
        </authorList>
    </citation>
    <scope>NUCLEOTIDE SEQUENCE [LARGE SCALE GENOMIC DNA]</scope>
    <source>
        <strain evidence="15">ITEM 5010</strain>
    </source>
</reference>
<dbReference type="OrthoDB" id="6500128at2759"/>
<dbReference type="CDD" id="cd18579">
    <property type="entry name" value="ABC_6TM_ABCC_D1"/>
    <property type="match status" value="1"/>
</dbReference>
<protein>
    <recommendedName>
        <fullName evidence="16">ABC transporter</fullName>
    </recommendedName>
</protein>
<evidence type="ECO:0000313" key="14">
    <source>
        <dbReference type="EMBL" id="OOF98779.1"/>
    </source>
</evidence>
<dbReference type="PANTHER" id="PTHR24223:SF345">
    <property type="entry name" value="ABC MULTIDRUG TRANSPORTER (EUROFUNG)"/>
    <property type="match status" value="1"/>
</dbReference>
<feature type="transmembrane region" description="Helical" evidence="11">
    <location>
        <begin position="1023"/>
        <end position="1043"/>
    </location>
</feature>
<feature type="compositionally biased region" description="Basic and acidic residues" evidence="10">
    <location>
        <begin position="829"/>
        <end position="843"/>
    </location>
</feature>
<evidence type="ECO:0000256" key="9">
    <source>
        <dbReference type="ARBA" id="ARBA00023180"/>
    </source>
</evidence>
<dbReference type="Gene3D" id="3.40.50.300">
    <property type="entry name" value="P-loop containing nucleotide triphosphate hydrolases"/>
    <property type="match status" value="3"/>
</dbReference>
<dbReference type="PROSITE" id="PS50893">
    <property type="entry name" value="ABC_TRANSPORTER_2"/>
    <property type="match status" value="2"/>
</dbReference>
<feature type="region of interest" description="Disordered" evidence="10">
    <location>
        <begin position="822"/>
        <end position="863"/>
    </location>
</feature>
<dbReference type="Gene3D" id="1.20.1560.10">
    <property type="entry name" value="ABC transporter type 1, transmembrane domain"/>
    <property type="match status" value="2"/>
</dbReference>
<keyword evidence="9" id="KW-0325">Glycoprotein</keyword>
<dbReference type="GO" id="GO:0016887">
    <property type="term" value="F:ATP hydrolysis activity"/>
    <property type="evidence" value="ECO:0007669"/>
    <property type="project" value="InterPro"/>
</dbReference>
<keyword evidence="15" id="KW-1185">Reference proteome</keyword>
<dbReference type="SUPFAM" id="SSF90123">
    <property type="entry name" value="ABC transporter transmembrane region"/>
    <property type="match status" value="2"/>
</dbReference>
<dbReference type="InterPro" id="IPR017871">
    <property type="entry name" value="ABC_transporter-like_CS"/>
</dbReference>
<keyword evidence="5" id="KW-0547">Nucleotide-binding</keyword>
<dbReference type="FunFam" id="3.40.50.300:FF:001854">
    <property type="entry name" value="ABC multidrug transporter (Eurofung)"/>
    <property type="match status" value="1"/>
</dbReference>
<evidence type="ECO:0000313" key="15">
    <source>
        <dbReference type="Proteomes" id="UP000188318"/>
    </source>
</evidence>
<keyword evidence="3" id="KW-0813">Transport</keyword>
<comment type="similarity">
    <text evidence="2">Belongs to the ABC transporter superfamily. ABCC family. Conjugate transporter (TC 3.A.1.208) subfamily.</text>
</comment>
<dbReference type="CDD" id="cd18580">
    <property type="entry name" value="ABC_6TM_ABCC_D2"/>
    <property type="match status" value="1"/>
</dbReference>
<evidence type="ECO:0000256" key="4">
    <source>
        <dbReference type="ARBA" id="ARBA00022692"/>
    </source>
</evidence>
<feature type="domain" description="ABC transporter" evidence="12">
    <location>
        <begin position="593"/>
        <end position="821"/>
    </location>
</feature>
<evidence type="ECO:0008006" key="16">
    <source>
        <dbReference type="Google" id="ProtNLM"/>
    </source>
</evidence>
<name>A0A1R3RWB4_ASPC5</name>
<dbReference type="FunFam" id="1.20.1560.10:FF:000066">
    <property type="entry name" value="ABC multidrug transporter (Eurofung)"/>
    <property type="match status" value="1"/>
</dbReference>
<feature type="domain" description="ABC transmembrane type-1" evidence="13">
    <location>
        <begin position="278"/>
        <end position="541"/>
    </location>
</feature>
<evidence type="ECO:0000256" key="6">
    <source>
        <dbReference type="ARBA" id="ARBA00022840"/>
    </source>
</evidence>
<evidence type="ECO:0000256" key="8">
    <source>
        <dbReference type="ARBA" id="ARBA00023136"/>
    </source>
</evidence>
<dbReference type="SUPFAM" id="SSF52540">
    <property type="entry name" value="P-loop containing nucleoside triphosphate hydrolases"/>
    <property type="match status" value="3"/>
</dbReference>
<dbReference type="Pfam" id="PF00005">
    <property type="entry name" value="ABC_tran"/>
    <property type="match status" value="3"/>
</dbReference>
<proteinExistence type="inferred from homology"/>
<feature type="transmembrane region" description="Helical" evidence="11">
    <location>
        <begin position="93"/>
        <end position="113"/>
    </location>
</feature>
<keyword evidence="7 11" id="KW-1133">Transmembrane helix</keyword>
<dbReference type="Pfam" id="PF00664">
    <property type="entry name" value="ABC_membrane"/>
    <property type="match status" value="1"/>
</dbReference>
<dbReference type="GO" id="GO:0005524">
    <property type="term" value="F:ATP binding"/>
    <property type="evidence" value="ECO:0007669"/>
    <property type="project" value="UniProtKB-KW"/>
</dbReference>
<feature type="transmembrane region" description="Helical" evidence="11">
    <location>
        <begin position="403"/>
        <end position="424"/>
    </location>
</feature>
<gene>
    <name evidence="14" type="ORF">ASPCADRAFT_504354</name>
</gene>
<dbReference type="CDD" id="cd03250">
    <property type="entry name" value="ABCC_MRP_domain1"/>
    <property type="match status" value="1"/>
</dbReference>
<evidence type="ECO:0000259" key="13">
    <source>
        <dbReference type="PROSITE" id="PS50929"/>
    </source>
</evidence>
<dbReference type="EMBL" id="KV907495">
    <property type="protein sequence ID" value="OOF98779.1"/>
    <property type="molecule type" value="Genomic_DNA"/>
</dbReference>
<organism evidence="14 15">
    <name type="scientific">Aspergillus carbonarius (strain ITEM 5010)</name>
    <dbReference type="NCBI Taxonomy" id="602072"/>
    <lineage>
        <taxon>Eukaryota</taxon>
        <taxon>Fungi</taxon>
        <taxon>Dikarya</taxon>
        <taxon>Ascomycota</taxon>
        <taxon>Pezizomycotina</taxon>
        <taxon>Eurotiomycetes</taxon>
        <taxon>Eurotiomycetidae</taxon>
        <taxon>Eurotiales</taxon>
        <taxon>Aspergillaceae</taxon>
        <taxon>Aspergillus</taxon>
        <taxon>Aspergillus subgen. Circumdati</taxon>
    </lineage>
</organism>
<feature type="transmembrane region" description="Helical" evidence="11">
    <location>
        <begin position="1136"/>
        <end position="1159"/>
    </location>
</feature>
<keyword evidence="8 11" id="KW-0472">Membrane</keyword>
<dbReference type="GO" id="GO:0140359">
    <property type="term" value="F:ABC-type transporter activity"/>
    <property type="evidence" value="ECO:0007669"/>
    <property type="project" value="InterPro"/>
</dbReference>
<dbReference type="PROSITE" id="PS00211">
    <property type="entry name" value="ABC_TRANSPORTER_1"/>
    <property type="match status" value="2"/>
</dbReference>
<dbReference type="Proteomes" id="UP000188318">
    <property type="component" value="Unassembled WGS sequence"/>
</dbReference>